<comment type="subcellular location">
    <subcellularLocation>
        <location evidence="9">Cytoplasm</location>
    </subcellularLocation>
</comment>
<dbReference type="InterPro" id="IPR036631">
    <property type="entry name" value="MGMT_N_sf"/>
</dbReference>
<protein>
    <recommendedName>
        <fullName evidence="9">Methylated-DNA--protein-cysteine methyltransferase</fullName>
        <ecNumber evidence="9">2.1.1.63</ecNumber>
    </recommendedName>
    <alternativeName>
        <fullName evidence="9">6-O-methylguanine-DNA methyltransferase</fullName>
        <shortName evidence="9">MGMT</shortName>
    </alternativeName>
    <alternativeName>
        <fullName evidence="9">O-6-methylguanine-DNA-alkyltransferase</fullName>
    </alternativeName>
</protein>
<proteinExistence type="inferred from homology"/>
<dbReference type="PANTHER" id="PTHR10815">
    <property type="entry name" value="METHYLATED-DNA--PROTEIN-CYSTEINE METHYLTRANSFERASE"/>
    <property type="match status" value="1"/>
</dbReference>
<evidence type="ECO:0000256" key="7">
    <source>
        <dbReference type="ARBA" id="ARBA00023204"/>
    </source>
</evidence>
<dbReference type="SUPFAM" id="SSF46767">
    <property type="entry name" value="Methylated DNA-protein cysteine methyltransferase, C-terminal domain"/>
    <property type="match status" value="1"/>
</dbReference>
<dbReference type="GO" id="GO:0005737">
    <property type="term" value="C:cytoplasm"/>
    <property type="evidence" value="ECO:0007669"/>
    <property type="project" value="UniProtKB-SubCell"/>
</dbReference>
<evidence type="ECO:0000256" key="1">
    <source>
        <dbReference type="ARBA" id="ARBA00001286"/>
    </source>
</evidence>
<dbReference type="Pfam" id="PF01035">
    <property type="entry name" value="DNA_binding_1"/>
    <property type="match status" value="1"/>
</dbReference>
<dbReference type="PROSITE" id="PS00374">
    <property type="entry name" value="MGMT"/>
    <property type="match status" value="1"/>
</dbReference>
<evidence type="ECO:0000256" key="3">
    <source>
        <dbReference type="ARBA" id="ARBA00022490"/>
    </source>
</evidence>
<dbReference type="HAMAP" id="MF_00772">
    <property type="entry name" value="OGT"/>
    <property type="match status" value="1"/>
</dbReference>
<dbReference type="NCBIfam" id="TIGR00589">
    <property type="entry name" value="ogt"/>
    <property type="match status" value="1"/>
</dbReference>
<reference evidence="12 13" key="1">
    <citation type="submission" date="2014-07" db="EMBL/GenBank/DDBJ databases">
        <title>Methanogenic archaea and the global carbon cycle.</title>
        <authorList>
            <person name="Henriksen J.R."/>
            <person name="Luke J."/>
            <person name="Reinhart S."/>
            <person name="Benedict M.N."/>
            <person name="Youngblut N.D."/>
            <person name="Metcalf M.E."/>
            <person name="Whitaker R.J."/>
            <person name="Metcalf W.W."/>
        </authorList>
    </citation>
    <scope>NUCLEOTIDE SEQUENCE [LARGE SCALE GENOMIC DNA]</scope>
    <source>
        <strain evidence="12 13">MM1</strain>
    </source>
</reference>
<keyword evidence="13" id="KW-1185">Reference proteome</keyword>
<dbReference type="Proteomes" id="UP000033048">
    <property type="component" value="Chromosome"/>
</dbReference>
<evidence type="ECO:0000256" key="5">
    <source>
        <dbReference type="ARBA" id="ARBA00022679"/>
    </source>
</evidence>
<dbReference type="EMBL" id="CP009518">
    <property type="protein sequence ID" value="AKB85263.1"/>
    <property type="molecule type" value="Genomic_DNA"/>
</dbReference>
<comment type="similarity">
    <text evidence="2 9">Belongs to the MGMT family.</text>
</comment>
<comment type="miscellaneous">
    <text evidence="9">This enzyme catalyzes only one turnover and therefore is not strictly catalytic. According to one definition, an enzyme is a biocatalyst that acts repeatedly and over many reaction cycles.</text>
</comment>
<comment type="function">
    <text evidence="9">Involved in the cellular defense against the biological effects of O6-methylguanine (O6-MeG) and O4-methylthymine (O4-MeT) in DNA. Repairs the methylated nucleobase in DNA by stoichiometrically transferring the methyl group to a cysteine residue in the enzyme. This is a suicide reaction: the enzyme is irreversibly inactivated.</text>
</comment>
<dbReference type="InterPro" id="IPR023546">
    <property type="entry name" value="MGMT"/>
</dbReference>
<dbReference type="GO" id="GO:0003908">
    <property type="term" value="F:methylated-DNA-[protein]-cysteine S-methyltransferase activity"/>
    <property type="evidence" value="ECO:0007669"/>
    <property type="project" value="UniProtKB-UniRule"/>
</dbReference>
<evidence type="ECO:0000256" key="9">
    <source>
        <dbReference type="HAMAP-Rule" id="MF_00772"/>
    </source>
</evidence>
<dbReference type="HOGENOM" id="CLU_000445_52_2_2"/>
<evidence type="ECO:0000259" key="10">
    <source>
        <dbReference type="Pfam" id="PF01035"/>
    </source>
</evidence>
<dbReference type="KEGG" id="mmet:MCMEM_1210"/>
<dbReference type="PATRIC" id="fig|1434104.5.peg.1327"/>
<dbReference type="InterPro" id="IPR008332">
    <property type="entry name" value="MethylG_MeTrfase_N"/>
</dbReference>
<evidence type="ECO:0000313" key="12">
    <source>
        <dbReference type="EMBL" id="AKB85263.1"/>
    </source>
</evidence>
<dbReference type="InterPro" id="IPR001497">
    <property type="entry name" value="MethylDNA_cys_MeTrfase_AS"/>
</dbReference>
<comment type="catalytic activity">
    <reaction evidence="1 9">
        <text>a 4-O-methyl-thymidine in DNA + L-cysteinyl-[protein] = a thymidine in DNA + S-methyl-L-cysteinyl-[protein]</text>
        <dbReference type="Rhea" id="RHEA:53428"/>
        <dbReference type="Rhea" id="RHEA-COMP:10131"/>
        <dbReference type="Rhea" id="RHEA-COMP:10132"/>
        <dbReference type="Rhea" id="RHEA-COMP:13555"/>
        <dbReference type="Rhea" id="RHEA-COMP:13556"/>
        <dbReference type="ChEBI" id="CHEBI:29950"/>
        <dbReference type="ChEBI" id="CHEBI:82612"/>
        <dbReference type="ChEBI" id="CHEBI:137386"/>
        <dbReference type="ChEBI" id="CHEBI:137387"/>
        <dbReference type="EC" id="2.1.1.63"/>
    </reaction>
</comment>
<dbReference type="Gene3D" id="1.10.10.10">
    <property type="entry name" value="Winged helix-like DNA-binding domain superfamily/Winged helix DNA-binding domain"/>
    <property type="match status" value="1"/>
</dbReference>
<dbReference type="OrthoDB" id="372118at2157"/>
<dbReference type="RefSeq" id="WP_048205382.1">
    <property type="nucleotide sequence ID" value="NZ_CP009518.1"/>
</dbReference>
<dbReference type="Pfam" id="PF02870">
    <property type="entry name" value="Methyltransf_1N"/>
    <property type="match status" value="1"/>
</dbReference>
<dbReference type="CDD" id="cd06445">
    <property type="entry name" value="ATase"/>
    <property type="match status" value="1"/>
</dbReference>
<keyword evidence="4 9" id="KW-0489">Methyltransferase</keyword>
<keyword evidence="7 9" id="KW-0234">DNA repair</keyword>
<evidence type="ECO:0000256" key="6">
    <source>
        <dbReference type="ARBA" id="ARBA00022763"/>
    </source>
</evidence>
<dbReference type="InterPro" id="IPR014048">
    <property type="entry name" value="MethylDNA_cys_MeTrfase_DNA-bd"/>
</dbReference>
<dbReference type="InterPro" id="IPR036217">
    <property type="entry name" value="MethylDNA_cys_MeTrfase_DNAb"/>
</dbReference>
<dbReference type="AlphaFoldDB" id="A0A0E3SS44"/>
<keyword evidence="6 9" id="KW-0227">DNA damage</keyword>
<evidence type="ECO:0000259" key="11">
    <source>
        <dbReference type="Pfam" id="PF02870"/>
    </source>
</evidence>
<feature type="domain" description="Methylated-DNA-[protein]-cysteine S-methyltransferase DNA binding" evidence="10">
    <location>
        <begin position="73"/>
        <end position="152"/>
    </location>
</feature>
<dbReference type="GO" id="GO:0032259">
    <property type="term" value="P:methylation"/>
    <property type="evidence" value="ECO:0007669"/>
    <property type="project" value="UniProtKB-KW"/>
</dbReference>
<evidence type="ECO:0000256" key="2">
    <source>
        <dbReference type="ARBA" id="ARBA00008711"/>
    </source>
</evidence>
<dbReference type="Gene3D" id="3.30.160.70">
    <property type="entry name" value="Methylated DNA-protein cysteine methyltransferase domain"/>
    <property type="match status" value="1"/>
</dbReference>
<feature type="domain" description="Methylguanine DNA methyltransferase ribonuclease-like" evidence="11">
    <location>
        <begin position="6"/>
        <end position="69"/>
    </location>
</feature>
<evidence type="ECO:0000313" key="13">
    <source>
        <dbReference type="Proteomes" id="UP000033048"/>
    </source>
</evidence>
<dbReference type="PANTHER" id="PTHR10815:SF5">
    <property type="entry name" value="METHYLATED-DNA--PROTEIN-CYSTEINE METHYLTRANSFERASE"/>
    <property type="match status" value="1"/>
</dbReference>
<dbReference type="SUPFAM" id="SSF53155">
    <property type="entry name" value="Methylated DNA-protein cysteine methyltransferase domain"/>
    <property type="match status" value="1"/>
</dbReference>
<sequence length="157" mass="17737">MKSIFFYETSIGKIGIAEEGNAITNLYFHGEDVPEDAVVNETELLKEAGRQLQEYLAGERKEFDLPLSPVGTEFMQRVWDALCEIPYGETRCYQEIAQRIGNPKASRAVGLANNRNPIPIYIPCHRIIGKNGKLTGFRSGLGLKERLLELEEQHKDL</sequence>
<dbReference type="GO" id="GO:0006307">
    <property type="term" value="P:DNA alkylation repair"/>
    <property type="evidence" value="ECO:0007669"/>
    <property type="project" value="UniProtKB-UniRule"/>
</dbReference>
<dbReference type="STRING" id="1434104.MCMEM_1210"/>
<dbReference type="GeneID" id="24893753"/>
<feature type="active site" description="Nucleophile; methyl group acceptor" evidence="9">
    <location>
        <position position="124"/>
    </location>
</feature>
<dbReference type="InterPro" id="IPR036388">
    <property type="entry name" value="WH-like_DNA-bd_sf"/>
</dbReference>
<evidence type="ECO:0000256" key="8">
    <source>
        <dbReference type="ARBA" id="ARBA00049348"/>
    </source>
</evidence>
<dbReference type="FunFam" id="1.10.10.10:FF:000214">
    <property type="entry name" value="Methylated-DNA--protein-cysteine methyltransferase"/>
    <property type="match status" value="1"/>
</dbReference>
<keyword evidence="3 9" id="KW-0963">Cytoplasm</keyword>
<accession>A0A0E3SS44</accession>
<dbReference type="EC" id="2.1.1.63" evidence="9"/>
<evidence type="ECO:0000256" key="4">
    <source>
        <dbReference type="ARBA" id="ARBA00022603"/>
    </source>
</evidence>
<name>A0A0E3SS44_METMT</name>
<comment type="catalytic activity">
    <reaction evidence="8 9">
        <text>a 6-O-methyl-2'-deoxyguanosine in DNA + L-cysteinyl-[protein] = S-methyl-L-cysteinyl-[protein] + a 2'-deoxyguanosine in DNA</text>
        <dbReference type="Rhea" id="RHEA:24000"/>
        <dbReference type="Rhea" id="RHEA-COMP:10131"/>
        <dbReference type="Rhea" id="RHEA-COMP:10132"/>
        <dbReference type="Rhea" id="RHEA-COMP:11367"/>
        <dbReference type="Rhea" id="RHEA-COMP:11368"/>
        <dbReference type="ChEBI" id="CHEBI:29950"/>
        <dbReference type="ChEBI" id="CHEBI:82612"/>
        <dbReference type="ChEBI" id="CHEBI:85445"/>
        <dbReference type="ChEBI" id="CHEBI:85448"/>
        <dbReference type="EC" id="2.1.1.63"/>
    </reaction>
</comment>
<keyword evidence="5 9" id="KW-0808">Transferase</keyword>
<gene>
    <name evidence="9" type="primary">ogt</name>
    <name evidence="12" type="ORF">MCMEM_1210</name>
</gene>
<organism evidence="12 13">
    <name type="scientific">Methanococcoides methylutens MM1</name>
    <dbReference type="NCBI Taxonomy" id="1434104"/>
    <lineage>
        <taxon>Archaea</taxon>
        <taxon>Methanobacteriati</taxon>
        <taxon>Methanobacteriota</taxon>
        <taxon>Stenosarchaea group</taxon>
        <taxon>Methanomicrobia</taxon>
        <taxon>Methanosarcinales</taxon>
        <taxon>Methanosarcinaceae</taxon>
        <taxon>Methanococcoides</taxon>
    </lineage>
</organism>